<sequence>IGPVETEHNLQLSCVFAQSTPVLSLVSGGSSPSSSCSLRIQTQCRTESLIFQAFSPQNLK</sequence>
<protein>
    <submittedName>
        <fullName evidence="1">Uncharacterized protein</fullName>
    </submittedName>
</protein>
<reference evidence="1 2" key="1">
    <citation type="submission" date="2024-05" db="EMBL/GenBank/DDBJ databases">
        <title>Genome sequencing and assembly of Indian major carp, Cirrhinus mrigala (Hamilton, 1822).</title>
        <authorList>
            <person name="Mohindra V."/>
            <person name="Chowdhury L.M."/>
            <person name="Lal K."/>
            <person name="Jena J.K."/>
        </authorList>
    </citation>
    <scope>NUCLEOTIDE SEQUENCE [LARGE SCALE GENOMIC DNA]</scope>
    <source>
        <strain evidence="1">CM1030</strain>
        <tissue evidence="1">Blood</tissue>
    </source>
</reference>
<accession>A0ABD0RGA6</accession>
<evidence type="ECO:0000313" key="1">
    <source>
        <dbReference type="EMBL" id="KAL0197567.1"/>
    </source>
</evidence>
<keyword evidence="2" id="KW-1185">Reference proteome</keyword>
<name>A0ABD0RGA6_CIRMR</name>
<feature type="non-terminal residue" evidence="1">
    <location>
        <position position="1"/>
    </location>
</feature>
<dbReference type="Proteomes" id="UP001529510">
    <property type="component" value="Unassembled WGS sequence"/>
</dbReference>
<organism evidence="1 2">
    <name type="scientific">Cirrhinus mrigala</name>
    <name type="common">Mrigala</name>
    <dbReference type="NCBI Taxonomy" id="683832"/>
    <lineage>
        <taxon>Eukaryota</taxon>
        <taxon>Metazoa</taxon>
        <taxon>Chordata</taxon>
        <taxon>Craniata</taxon>
        <taxon>Vertebrata</taxon>
        <taxon>Euteleostomi</taxon>
        <taxon>Actinopterygii</taxon>
        <taxon>Neopterygii</taxon>
        <taxon>Teleostei</taxon>
        <taxon>Ostariophysi</taxon>
        <taxon>Cypriniformes</taxon>
        <taxon>Cyprinidae</taxon>
        <taxon>Labeoninae</taxon>
        <taxon>Labeonini</taxon>
        <taxon>Cirrhinus</taxon>
    </lineage>
</organism>
<feature type="non-terminal residue" evidence="1">
    <location>
        <position position="60"/>
    </location>
</feature>
<evidence type="ECO:0000313" key="2">
    <source>
        <dbReference type="Proteomes" id="UP001529510"/>
    </source>
</evidence>
<comment type="caution">
    <text evidence="1">The sequence shown here is derived from an EMBL/GenBank/DDBJ whole genome shotgun (WGS) entry which is preliminary data.</text>
</comment>
<dbReference type="EMBL" id="JAMKFB020000003">
    <property type="protein sequence ID" value="KAL0197567.1"/>
    <property type="molecule type" value="Genomic_DNA"/>
</dbReference>
<proteinExistence type="predicted"/>
<gene>
    <name evidence="1" type="ORF">M9458_006107</name>
</gene>
<dbReference type="AlphaFoldDB" id="A0ABD0RGA6"/>